<dbReference type="InterPro" id="IPR011527">
    <property type="entry name" value="ABC1_TM_dom"/>
</dbReference>
<feature type="transmembrane region" description="Helical" evidence="9">
    <location>
        <begin position="25"/>
        <end position="48"/>
    </location>
</feature>
<dbReference type="GO" id="GO:0016887">
    <property type="term" value="F:ATP hydrolysis activity"/>
    <property type="evidence" value="ECO:0007669"/>
    <property type="project" value="InterPro"/>
</dbReference>
<dbReference type="InterPro" id="IPR039421">
    <property type="entry name" value="Type_1_exporter"/>
</dbReference>
<feature type="domain" description="ABC transmembrane type-1" evidence="11">
    <location>
        <begin position="29"/>
        <end position="249"/>
    </location>
</feature>
<evidence type="ECO:0000313" key="13">
    <source>
        <dbReference type="Proteomes" id="UP000030125"/>
    </source>
</evidence>
<keyword evidence="13" id="KW-1185">Reference proteome</keyword>
<proteinExistence type="predicted"/>
<dbReference type="FunFam" id="3.40.50.300:FF:000221">
    <property type="entry name" value="Multidrug ABC transporter ATP-binding protein"/>
    <property type="match status" value="1"/>
</dbReference>
<dbReference type="GO" id="GO:0005524">
    <property type="term" value="F:ATP binding"/>
    <property type="evidence" value="ECO:0007669"/>
    <property type="project" value="UniProtKB-KW"/>
</dbReference>
<dbReference type="GO" id="GO:0005886">
    <property type="term" value="C:plasma membrane"/>
    <property type="evidence" value="ECO:0007669"/>
    <property type="project" value="UniProtKB-SubCell"/>
</dbReference>
<feature type="transmembrane region" description="Helical" evidence="9">
    <location>
        <begin position="171"/>
        <end position="189"/>
    </location>
</feature>
<keyword evidence="4 9" id="KW-0812">Transmembrane</keyword>
<keyword evidence="8 9" id="KW-0472">Membrane</keyword>
<name>A0A0A2EWQ0_PORCN</name>
<evidence type="ECO:0000256" key="5">
    <source>
        <dbReference type="ARBA" id="ARBA00022741"/>
    </source>
</evidence>
<dbReference type="RefSeq" id="WP_036849999.1">
    <property type="nucleotide sequence ID" value="NZ_JQJD01000001.1"/>
</dbReference>
<feature type="transmembrane region" description="Helical" evidence="9">
    <location>
        <begin position="148"/>
        <end position="165"/>
    </location>
</feature>
<keyword evidence="3" id="KW-1003">Cell membrane</keyword>
<feature type="transmembrane region" description="Helical" evidence="9">
    <location>
        <begin position="256"/>
        <end position="280"/>
    </location>
</feature>
<evidence type="ECO:0000259" key="11">
    <source>
        <dbReference type="PROSITE" id="PS50929"/>
    </source>
</evidence>
<dbReference type="SUPFAM" id="SSF90123">
    <property type="entry name" value="ABC transporter transmembrane region"/>
    <property type="match status" value="1"/>
</dbReference>
<dbReference type="PROSITE" id="PS50929">
    <property type="entry name" value="ABC_TM1F"/>
    <property type="match status" value="1"/>
</dbReference>
<feature type="transmembrane region" description="Helical" evidence="9">
    <location>
        <begin position="286"/>
        <end position="305"/>
    </location>
</feature>
<dbReference type="PANTHER" id="PTHR43394:SF1">
    <property type="entry name" value="ATP-BINDING CASSETTE SUB-FAMILY B MEMBER 10, MITOCHONDRIAL"/>
    <property type="match status" value="1"/>
</dbReference>
<reference evidence="12 13" key="1">
    <citation type="submission" date="2014-08" db="EMBL/GenBank/DDBJ databases">
        <title>Porphyromonas cangingivalis strain:COT-109_OH1386 Genome sequencing.</title>
        <authorList>
            <person name="Wallis C."/>
            <person name="Deusch O."/>
            <person name="O'Flynn C."/>
            <person name="Davis I."/>
            <person name="Jospin G."/>
            <person name="Darling A.E."/>
            <person name="Coil D.A."/>
            <person name="Alexiev A."/>
            <person name="Horsfall A."/>
            <person name="Kirkwood N."/>
            <person name="Harris S."/>
            <person name="Eisen J.A."/>
        </authorList>
    </citation>
    <scope>NUCLEOTIDE SEQUENCE [LARGE SCALE GENOMIC DNA]</scope>
    <source>
        <strain evidence="13">COT-109 OH1386</strain>
    </source>
</reference>
<accession>A0A0A2EWQ0</accession>
<keyword evidence="6 12" id="KW-0067">ATP-binding</keyword>
<evidence type="ECO:0000256" key="8">
    <source>
        <dbReference type="ARBA" id="ARBA00023136"/>
    </source>
</evidence>
<evidence type="ECO:0000256" key="3">
    <source>
        <dbReference type="ARBA" id="ARBA00022475"/>
    </source>
</evidence>
<dbReference type="SMART" id="SM00382">
    <property type="entry name" value="AAA"/>
    <property type="match status" value="1"/>
</dbReference>
<dbReference type="InterPro" id="IPR017871">
    <property type="entry name" value="ABC_transporter-like_CS"/>
</dbReference>
<dbReference type="AlphaFoldDB" id="A0A0A2EWQ0"/>
<comment type="caution">
    <text evidence="12">The sequence shown here is derived from an EMBL/GenBank/DDBJ whole genome shotgun (WGS) entry which is preliminary data.</text>
</comment>
<dbReference type="InterPro" id="IPR036640">
    <property type="entry name" value="ABC1_TM_sf"/>
</dbReference>
<dbReference type="Pfam" id="PF00664">
    <property type="entry name" value="ABC_membrane"/>
    <property type="match status" value="1"/>
</dbReference>
<dbReference type="PANTHER" id="PTHR43394">
    <property type="entry name" value="ATP-DEPENDENT PERMEASE MDL1, MITOCHONDRIAL"/>
    <property type="match status" value="1"/>
</dbReference>
<evidence type="ECO:0000256" key="6">
    <source>
        <dbReference type="ARBA" id="ARBA00022840"/>
    </source>
</evidence>
<dbReference type="Gene3D" id="3.40.50.300">
    <property type="entry name" value="P-loop containing nucleotide triphosphate hydrolases"/>
    <property type="match status" value="1"/>
</dbReference>
<evidence type="ECO:0000256" key="1">
    <source>
        <dbReference type="ARBA" id="ARBA00004651"/>
    </source>
</evidence>
<dbReference type="GO" id="GO:0015421">
    <property type="term" value="F:ABC-type oligopeptide transporter activity"/>
    <property type="evidence" value="ECO:0007669"/>
    <property type="project" value="TreeGrafter"/>
</dbReference>
<keyword evidence="7 9" id="KW-1133">Transmembrane helix</keyword>
<evidence type="ECO:0000256" key="2">
    <source>
        <dbReference type="ARBA" id="ARBA00022448"/>
    </source>
</evidence>
<feature type="domain" description="ABC transporter" evidence="10">
    <location>
        <begin position="345"/>
        <end position="578"/>
    </location>
</feature>
<evidence type="ECO:0000256" key="7">
    <source>
        <dbReference type="ARBA" id="ARBA00022989"/>
    </source>
</evidence>
<dbReference type="Pfam" id="PF00005">
    <property type="entry name" value="ABC_tran"/>
    <property type="match status" value="1"/>
</dbReference>
<dbReference type="Gene3D" id="1.20.1560.10">
    <property type="entry name" value="ABC transporter type 1, transmembrane domain"/>
    <property type="match status" value="1"/>
</dbReference>
<keyword evidence="5" id="KW-0547">Nucleotide-binding</keyword>
<comment type="subcellular location">
    <subcellularLocation>
        <location evidence="1">Cell membrane</location>
        <topology evidence="1">Multi-pass membrane protein</topology>
    </subcellularLocation>
</comment>
<protein>
    <submittedName>
        <fullName evidence="12">ABC transporter ATP-binding protein</fullName>
    </submittedName>
</protein>
<dbReference type="InterPro" id="IPR003593">
    <property type="entry name" value="AAA+_ATPase"/>
</dbReference>
<organism evidence="12 13">
    <name type="scientific">Porphyromonas cangingivalis</name>
    <dbReference type="NCBI Taxonomy" id="36874"/>
    <lineage>
        <taxon>Bacteria</taxon>
        <taxon>Pseudomonadati</taxon>
        <taxon>Bacteroidota</taxon>
        <taxon>Bacteroidia</taxon>
        <taxon>Bacteroidales</taxon>
        <taxon>Porphyromonadaceae</taxon>
        <taxon>Porphyromonas</taxon>
    </lineage>
</organism>
<dbReference type="PROSITE" id="PS00211">
    <property type="entry name" value="ABC_TRANSPORTER_1"/>
    <property type="match status" value="1"/>
</dbReference>
<dbReference type="EMBL" id="JQJD01000001">
    <property type="protein sequence ID" value="KGN83333.1"/>
    <property type="molecule type" value="Genomic_DNA"/>
</dbReference>
<dbReference type="InterPro" id="IPR003439">
    <property type="entry name" value="ABC_transporter-like_ATP-bd"/>
</dbReference>
<sequence>MNTTKKQKKTPVLKRLLPYAGKKGYMLPLAMIFSALSGIMVLMPMVYIHKIVSGIILSNSVDGVSIRYYAILAASFAAAGMLLYFFALMVSHLFAFEVEANIIKLSVKKMMVKPLGFFANRESGNLRKTIVDGAGETHTMLAHQLPDFAMTIVSPIVLLVFFFLFDWRLGLVSLIPMVISMLLMATMSTKKGMKMREEYYEGLANLSAESVEYVRGIPVVKTFAQSVESFERFYSLIVKMKDFVVRWSMGFKNKMSLYEAISSSTAFFLVPVAIMLFTTGGDMRQVLGNSVIYLLIGPVFGVFMMRSASIQNFIYLAELALDKIDVALDYDDFAYGRKTAIEDGLEFRNVSFSYGKEKVLDNVSFKVNKGETVALVGVSGGGKTTVARLAARFYDADEGEILVGGTNIKEYEKTALMRKIAFVFQMSKLFKMSLRENLLLGNPNASNEEIEQALVRAGAKEIVDNLEKGLDTVYGTKGTYFSGGEAQRLSIARAFLKNADFVILDEATAFADPENEHIIQASFRELSKDKTTLMIAHRLSSVVNADRILVMENGKIVESGTHNELLTQGGAYKKLWNEYQKAANWKIGGKNE</sequence>
<dbReference type="Proteomes" id="UP000030125">
    <property type="component" value="Unassembled WGS sequence"/>
</dbReference>
<evidence type="ECO:0000256" key="4">
    <source>
        <dbReference type="ARBA" id="ARBA00022692"/>
    </source>
</evidence>
<gene>
    <name evidence="12" type="ORF">HQ35_00765</name>
</gene>
<evidence type="ECO:0000313" key="12">
    <source>
        <dbReference type="EMBL" id="KGN83333.1"/>
    </source>
</evidence>
<evidence type="ECO:0000259" key="10">
    <source>
        <dbReference type="PROSITE" id="PS50893"/>
    </source>
</evidence>
<dbReference type="OrthoDB" id="9762778at2"/>
<dbReference type="PROSITE" id="PS50893">
    <property type="entry name" value="ABC_TRANSPORTER_2"/>
    <property type="match status" value="1"/>
</dbReference>
<keyword evidence="2" id="KW-0813">Transport</keyword>
<dbReference type="SUPFAM" id="SSF52540">
    <property type="entry name" value="P-loop containing nucleoside triphosphate hydrolases"/>
    <property type="match status" value="1"/>
</dbReference>
<evidence type="ECO:0000256" key="9">
    <source>
        <dbReference type="SAM" id="Phobius"/>
    </source>
</evidence>
<feature type="transmembrane region" description="Helical" evidence="9">
    <location>
        <begin position="68"/>
        <end position="96"/>
    </location>
</feature>
<dbReference type="InterPro" id="IPR027417">
    <property type="entry name" value="P-loop_NTPase"/>
</dbReference>